<dbReference type="AlphaFoldDB" id="A0A9X7W246"/>
<evidence type="ECO:0000259" key="6">
    <source>
        <dbReference type="Pfam" id="PF00108"/>
    </source>
</evidence>
<evidence type="ECO:0000313" key="8">
    <source>
        <dbReference type="EMBL" id="QSO48944.1"/>
    </source>
</evidence>
<keyword evidence="9" id="KW-1185">Reference proteome</keyword>
<protein>
    <submittedName>
        <fullName evidence="8">Thiolase family protein</fullName>
    </submittedName>
</protein>
<name>A0A9X7W246_9BACL</name>
<evidence type="ECO:0000313" key="9">
    <source>
        <dbReference type="Proteomes" id="UP000663505"/>
    </source>
</evidence>
<dbReference type="InterPro" id="IPR020613">
    <property type="entry name" value="Thiolase_CS"/>
</dbReference>
<organism evidence="8 9">
    <name type="scientific">Alicyclobacillus mengziensis</name>
    <dbReference type="NCBI Taxonomy" id="2931921"/>
    <lineage>
        <taxon>Bacteria</taxon>
        <taxon>Bacillati</taxon>
        <taxon>Bacillota</taxon>
        <taxon>Bacilli</taxon>
        <taxon>Bacillales</taxon>
        <taxon>Alicyclobacillaceae</taxon>
        <taxon>Alicyclobacillus</taxon>
    </lineage>
</organism>
<dbReference type="RefSeq" id="WP_206658259.1">
    <property type="nucleotide sequence ID" value="NZ_CP071182.1"/>
</dbReference>
<dbReference type="Pfam" id="PF00108">
    <property type="entry name" value="Thiolase_N"/>
    <property type="match status" value="1"/>
</dbReference>
<dbReference type="PANTHER" id="PTHR43365">
    <property type="entry name" value="BLR7806 PROTEIN"/>
    <property type="match status" value="1"/>
</dbReference>
<keyword evidence="3 5" id="KW-0012">Acyltransferase</keyword>
<dbReference type="PIRSF" id="PIRSF000429">
    <property type="entry name" value="Ac-CoA_Ac_transf"/>
    <property type="match status" value="1"/>
</dbReference>
<feature type="domain" description="Thiolase C-terminal" evidence="7">
    <location>
        <begin position="266"/>
        <end position="387"/>
    </location>
</feature>
<dbReference type="InterPro" id="IPR020617">
    <property type="entry name" value="Thiolase_C"/>
</dbReference>
<dbReference type="PROSITE" id="PS00099">
    <property type="entry name" value="THIOLASE_3"/>
    <property type="match status" value="1"/>
</dbReference>
<dbReference type="InterPro" id="IPR002155">
    <property type="entry name" value="Thiolase"/>
</dbReference>
<dbReference type="PROSITE" id="PS00737">
    <property type="entry name" value="THIOLASE_2"/>
    <property type="match status" value="1"/>
</dbReference>
<dbReference type="EMBL" id="CP071182">
    <property type="protein sequence ID" value="QSO48944.1"/>
    <property type="molecule type" value="Genomic_DNA"/>
</dbReference>
<accession>A0A9X7W246</accession>
<evidence type="ECO:0000256" key="1">
    <source>
        <dbReference type="ARBA" id="ARBA00010982"/>
    </source>
</evidence>
<feature type="active site" description="Proton acceptor" evidence="4">
    <location>
        <position position="374"/>
    </location>
</feature>
<dbReference type="Proteomes" id="UP000663505">
    <property type="component" value="Chromosome"/>
</dbReference>
<evidence type="ECO:0000256" key="5">
    <source>
        <dbReference type="RuleBase" id="RU003557"/>
    </source>
</evidence>
<proteinExistence type="inferred from homology"/>
<feature type="domain" description="Thiolase N-terminal" evidence="6">
    <location>
        <begin position="5"/>
        <end position="258"/>
    </location>
</feature>
<evidence type="ECO:0000256" key="3">
    <source>
        <dbReference type="ARBA" id="ARBA00023315"/>
    </source>
</evidence>
<dbReference type="Gene3D" id="3.40.47.10">
    <property type="match status" value="2"/>
</dbReference>
<evidence type="ECO:0000256" key="4">
    <source>
        <dbReference type="PIRSR" id="PIRSR000429-1"/>
    </source>
</evidence>
<dbReference type="PANTHER" id="PTHR43365:SF1">
    <property type="entry name" value="ACETYL-COA C-ACYLTRANSFERASE"/>
    <property type="match status" value="1"/>
</dbReference>
<dbReference type="InterPro" id="IPR020610">
    <property type="entry name" value="Thiolase_AS"/>
</dbReference>
<sequence length="390" mass="41488">MYEAVIVDVARTAIGRRKGMLSGVHPVDLLGMLFKEVISRNGISAEVVDDVIVGCVMQAGEQALNIGRNAWLSVGLPESVPATTVDRQCGSSLQALHFAAQGVMAGVYDVVIAAGVESMTRVPMGVTVRGIGSPKTQALTERYNLGDHWFSQAVGAEMIAKQWGFRRSQLDAYSLRSHQFAYRATAEGAFDGQIVPITVADASGNQQIVRVDEGIRPTTSLEKLAELQPAFENLDLITAGNSSQISDGASAVLVMSREAARRYGLRPRARFVSFSVVGDDPVKMLTGPIPATKKALAKAGLVVDDIDLFEVNEAFAPVVLAWQQETGADWDKVNVNGGAIALGHPLGATGTRIVATLVSELERRQQRFGLAAICEGGGTANATVLERVSE</sequence>
<keyword evidence="2 5" id="KW-0808">Transferase</keyword>
<dbReference type="NCBIfam" id="TIGR01930">
    <property type="entry name" value="AcCoA-C-Actrans"/>
    <property type="match status" value="1"/>
</dbReference>
<dbReference type="SUPFAM" id="SSF53901">
    <property type="entry name" value="Thiolase-like"/>
    <property type="match status" value="2"/>
</dbReference>
<reference evidence="8 9" key="1">
    <citation type="submission" date="2021-02" db="EMBL/GenBank/DDBJ databases">
        <title>Alicyclobacillus curvatus sp. nov. and Alicyclobacillus mengziensis sp. nov., two acidophilic bacteria isolated from acid mine drainage.</title>
        <authorList>
            <person name="Huang Y."/>
        </authorList>
    </citation>
    <scope>NUCLEOTIDE SEQUENCE [LARGE SCALE GENOMIC DNA]</scope>
    <source>
        <strain evidence="8 9">S30H14</strain>
    </source>
</reference>
<feature type="active site" description="Proton acceptor" evidence="4">
    <location>
        <position position="344"/>
    </location>
</feature>
<evidence type="ECO:0000256" key="2">
    <source>
        <dbReference type="ARBA" id="ARBA00022679"/>
    </source>
</evidence>
<evidence type="ECO:0000259" key="7">
    <source>
        <dbReference type="Pfam" id="PF02803"/>
    </source>
</evidence>
<feature type="active site" description="Acyl-thioester intermediate" evidence="4">
    <location>
        <position position="89"/>
    </location>
</feature>
<comment type="similarity">
    <text evidence="1 5">Belongs to the thiolase-like superfamily. Thiolase family.</text>
</comment>
<dbReference type="CDD" id="cd00751">
    <property type="entry name" value="thiolase"/>
    <property type="match status" value="1"/>
</dbReference>
<dbReference type="InterPro" id="IPR020616">
    <property type="entry name" value="Thiolase_N"/>
</dbReference>
<dbReference type="GO" id="GO:0003988">
    <property type="term" value="F:acetyl-CoA C-acyltransferase activity"/>
    <property type="evidence" value="ECO:0007669"/>
    <property type="project" value="UniProtKB-ARBA"/>
</dbReference>
<dbReference type="InterPro" id="IPR016039">
    <property type="entry name" value="Thiolase-like"/>
</dbReference>
<gene>
    <name evidence="8" type="ORF">JZ786_08395</name>
</gene>
<dbReference type="KEGG" id="afx:JZ786_08395"/>
<dbReference type="Pfam" id="PF02803">
    <property type="entry name" value="Thiolase_C"/>
    <property type="match status" value="1"/>
</dbReference>
<dbReference type="FunFam" id="3.40.47.10:FF:000010">
    <property type="entry name" value="Acetyl-CoA acetyltransferase (Thiolase)"/>
    <property type="match status" value="1"/>
</dbReference>